<dbReference type="EMBL" id="BK032511">
    <property type="protein sequence ID" value="DAF44640.1"/>
    <property type="molecule type" value="Genomic_DNA"/>
</dbReference>
<protein>
    <submittedName>
        <fullName evidence="1">Uncharacterized protein</fullName>
    </submittedName>
</protein>
<organism evidence="1">
    <name type="scientific">Podoviridae sp. ct8Lf7</name>
    <dbReference type="NCBI Taxonomy" id="2827723"/>
    <lineage>
        <taxon>Viruses</taxon>
        <taxon>Duplodnaviria</taxon>
        <taxon>Heunggongvirae</taxon>
        <taxon>Uroviricota</taxon>
        <taxon>Caudoviricetes</taxon>
    </lineage>
</organism>
<sequence length="57" mass="6622">MNKLRRLADTENIVNNLRYEIGRNLSFQFTVGDKQYNLTEGVDTLPSFDNDSENQLN</sequence>
<name>A0A8S5S165_9CAUD</name>
<reference evidence="1" key="1">
    <citation type="journal article" date="2021" name="Proc. Natl. Acad. Sci. U.S.A.">
        <title>A Catalog of Tens of Thousands of Viruses from Human Metagenomes Reveals Hidden Associations with Chronic Diseases.</title>
        <authorList>
            <person name="Tisza M.J."/>
            <person name="Buck C.B."/>
        </authorList>
    </citation>
    <scope>NUCLEOTIDE SEQUENCE</scope>
    <source>
        <strain evidence="1">Ct8Lf7</strain>
    </source>
</reference>
<accession>A0A8S5S165</accession>
<evidence type="ECO:0000313" key="1">
    <source>
        <dbReference type="EMBL" id="DAF44640.1"/>
    </source>
</evidence>
<proteinExistence type="predicted"/>